<feature type="repeat" description="WD" evidence="1">
    <location>
        <begin position="347"/>
        <end position="379"/>
    </location>
</feature>
<dbReference type="EMBL" id="CAJJDO010000081">
    <property type="protein sequence ID" value="CAD8183779.1"/>
    <property type="molecule type" value="Genomic_DNA"/>
</dbReference>
<dbReference type="OrthoDB" id="306181at2759"/>
<comment type="caution">
    <text evidence="2">The sequence shown here is derived from an EMBL/GenBank/DDBJ whole genome shotgun (WGS) entry which is preliminary data.</text>
</comment>
<dbReference type="PANTHER" id="PTHR19920:SF0">
    <property type="entry name" value="CYTOSOLIC IRON-SULFUR PROTEIN ASSEMBLY PROTEIN CIAO1-RELATED"/>
    <property type="match status" value="1"/>
</dbReference>
<evidence type="ECO:0008006" key="4">
    <source>
        <dbReference type="Google" id="ProtNLM"/>
    </source>
</evidence>
<keyword evidence="1" id="KW-0853">WD repeat</keyword>
<feature type="repeat" description="WD" evidence="1">
    <location>
        <begin position="301"/>
        <end position="342"/>
    </location>
</feature>
<accession>A0A8S1W7G0</accession>
<dbReference type="Proteomes" id="UP000689195">
    <property type="component" value="Unassembled WGS sequence"/>
</dbReference>
<dbReference type="GO" id="GO:0097361">
    <property type="term" value="C:cytosolic [4Fe-4S] assembly targeting complex"/>
    <property type="evidence" value="ECO:0007669"/>
    <property type="project" value="TreeGrafter"/>
</dbReference>
<reference evidence="2" key="1">
    <citation type="submission" date="2021-01" db="EMBL/GenBank/DDBJ databases">
        <authorList>
            <consortium name="Genoscope - CEA"/>
            <person name="William W."/>
        </authorList>
    </citation>
    <scope>NUCLEOTIDE SEQUENCE</scope>
</reference>
<evidence type="ECO:0000313" key="2">
    <source>
        <dbReference type="EMBL" id="CAD8183779.1"/>
    </source>
</evidence>
<dbReference type="PROSITE" id="PS50082">
    <property type="entry name" value="WD_REPEATS_2"/>
    <property type="match status" value="3"/>
</dbReference>
<feature type="repeat" description="WD" evidence="1">
    <location>
        <begin position="255"/>
        <end position="287"/>
    </location>
</feature>
<protein>
    <recommendedName>
        <fullName evidence="4">WD40-repeat-containing domain</fullName>
    </recommendedName>
</protein>
<sequence>MQKQRMIENEKDLFCQNNHSQPVLMIDLDPSLILNQKLLCQECITFMKQKSSTIGFQKAIEMIEKNRQEFQEFLENMINIEIINVESLKNQIINLKSQLVLQLDQLLRNTKDWIDNLQSIVLQYSNYSFFKELDSIILNQYSIKNDKLDLSNQITSLNNARSNKSKLWLTQFEKFPQYQNCIEILNRIEESQKLIQQQFQLSPKQLEFINDSKEQKEKCRAIAFDPTGKIMVSTSDNEIKIWNFDHGQITLTDTLEGHQGNVYCLIYSKFKNCFFSGSYDNSIRLWKQLDGINKWQSSKPCYQHQDFIYCMTITEKEDQLVSGSNDTSIKVWRVDYNNNELQFLYSLEKHTTPIVSLSLNQSGNVLVSCGYDGTMIIWQKSIHDQWEFQQVVINTIQEQGRHVKFLKENQFIWVAYKSNYVCVFEYTNGVYQENKEKRVQFKKDNKGLINWAFFPIIYNKDKNLICLRHVFHICILKEQNDGKLISIQELDNQNQGCYGAITSNGQYLTYWGGKNSKYETYEILYQ</sequence>
<proteinExistence type="predicted"/>
<evidence type="ECO:0000313" key="3">
    <source>
        <dbReference type="Proteomes" id="UP000689195"/>
    </source>
</evidence>
<dbReference type="InterPro" id="IPR001680">
    <property type="entry name" value="WD40_rpt"/>
</dbReference>
<keyword evidence="3" id="KW-1185">Reference proteome</keyword>
<evidence type="ECO:0000256" key="1">
    <source>
        <dbReference type="PROSITE-ProRule" id="PRU00221"/>
    </source>
</evidence>
<organism evidence="2 3">
    <name type="scientific">Paramecium pentaurelia</name>
    <dbReference type="NCBI Taxonomy" id="43138"/>
    <lineage>
        <taxon>Eukaryota</taxon>
        <taxon>Sar</taxon>
        <taxon>Alveolata</taxon>
        <taxon>Ciliophora</taxon>
        <taxon>Intramacronucleata</taxon>
        <taxon>Oligohymenophorea</taxon>
        <taxon>Peniculida</taxon>
        <taxon>Parameciidae</taxon>
        <taxon>Paramecium</taxon>
    </lineage>
</organism>
<dbReference type="AlphaFoldDB" id="A0A8S1W7G0"/>
<dbReference type="Pfam" id="PF00400">
    <property type="entry name" value="WD40"/>
    <property type="match status" value="4"/>
</dbReference>
<gene>
    <name evidence="2" type="ORF">PPENT_87.1.T0810173</name>
</gene>
<dbReference type="PROSITE" id="PS50294">
    <property type="entry name" value="WD_REPEATS_REGION"/>
    <property type="match status" value="3"/>
</dbReference>
<dbReference type="SMART" id="SM00320">
    <property type="entry name" value="WD40"/>
    <property type="match status" value="5"/>
</dbReference>
<name>A0A8S1W7G0_9CILI</name>
<dbReference type="PANTHER" id="PTHR19920">
    <property type="entry name" value="WD40 PROTEIN CIAO1"/>
    <property type="match status" value="1"/>
</dbReference>
<dbReference type="GO" id="GO:0016226">
    <property type="term" value="P:iron-sulfur cluster assembly"/>
    <property type="evidence" value="ECO:0007669"/>
    <property type="project" value="TreeGrafter"/>
</dbReference>